<protein>
    <submittedName>
        <fullName evidence="1">Uncharacterized protein</fullName>
    </submittedName>
</protein>
<comment type="caution">
    <text evidence="1">The sequence shown here is derived from an EMBL/GenBank/DDBJ whole genome shotgun (WGS) entry which is preliminary data.</text>
</comment>
<sequence length="87" mass="9792">MSDRTTETQITFRHPFQLSPLVQPLAPGTYRVITDEEEIPGLPFIAYRRSATMLHIPAIGVLGHAEQYLSVDPKELEASRLKDVETT</sequence>
<dbReference type="EMBL" id="JAEQNC010000002">
    <property type="protein sequence ID" value="MBL0371317.1"/>
    <property type="molecule type" value="Genomic_DNA"/>
</dbReference>
<dbReference type="RefSeq" id="WP_201653824.1">
    <property type="nucleotide sequence ID" value="NZ_JAEQNC010000002.1"/>
</dbReference>
<accession>A0A937CP21</accession>
<name>A0A937CP21_9HYPH</name>
<dbReference type="Proteomes" id="UP000633219">
    <property type="component" value="Unassembled WGS sequence"/>
</dbReference>
<organism evidence="1 2">
    <name type="scientific">Rhizobium setariae</name>
    <dbReference type="NCBI Taxonomy" id="2801340"/>
    <lineage>
        <taxon>Bacteria</taxon>
        <taxon>Pseudomonadati</taxon>
        <taxon>Pseudomonadota</taxon>
        <taxon>Alphaproteobacteria</taxon>
        <taxon>Hyphomicrobiales</taxon>
        <taxon>Rhizobiaceae</taxon>
        <taxon>Rhizobium/Agrobacterium group</taxon>
        <taxon>Rhizobium</taxon>
    </lineage>
</organism>
<gene>
    <name evidence="1" type="ORF">JJB09_04690</name>
</gene>
<reference evidence="1" key="1">
    <citation type="submission" date="2021-01" db="EMBL/GenBank/DDBJ databases">
        <title>Rhizobium sp. strain KVB221 16S ribosomal RNA gene Genome sequencing and assembly.</title>
        <authorList>
            <person name="Kang M."/>
        </authorList>
    </citation>
    <scope>NUCLEOTIDE SEQUENCE</scope>
    <source>
        <strain evidence="1">KVB221</strain>
    </source>
</reference>
<keyword evidence="2" id="KW-1185">Reference proteome</keyword>
<evidence type="ECO:0000313" key="1">
    <source>
        <dbReference type="EMBL" id="MBL0371317.1"/>
    </source>
</evidence>
<evidence type="ECO:0000313" key="2">
    <source>
        <dbReference type="Proteomes" id="UP000633219"/>
    </source>
</evidence>
<dbReference type="AlphaFoldDB" id="A0A937CP21"/>
<proteinExistence type="predicted"/>